<proteinExistence type="predicted"/>
<sequence>MIVPEAVVHNFTYPVTCISIIANAALIFIILTTPNTHVGNYRYLLMAFSIVDICISIVHFVVVPALTMTEFGFIFIGFRFIGQSTAVGVCTNLLFVALFYQTFVLLAFHYVYRYVLLCNPKGLRWIGADHPWRNWIAIAVVMDILYIGGYMVAVSIGFIPSDNARAAFESTLLESYNIDLSASNKPGYLGIVYKVLQEDGTYKWSFQALTSLFLIILLFFGSGFVIVFCTLKMWKEMKRTNSIVANRTRLMQMQLFRALLIQTIVPTVTSYVPLGLVFVVPLFGISIGGWATVSMMSTALFPLIDPFLAVFLISGYRARLPKFLRKSTTSTINVSPQTISTQLSRS</sequence>
<dbReference type="Gene3D" id="1.20.1070.10">
    <property type="entry name" value="Rhodopsin 7-helix transmembrane proteins"/>
    <property type="match status" value="1"/>
</dbReference>
<keyword evidence="2" id="KW-0812">Transmembrane</keyword>
<evidence type="ECO:0000256" key="4">
    <source>
        <dbReference type="ARBA" id="ARBA00023136"/>
    </source>
</evidence>
<dbReference type="PANTHER" id="PTHR22943">
    <property type="entry name" value="7-TRANSMEMBRANE DOMAIN RECEPTOR C.ELEGANS"/>
    <property type="match status" value="1"/>
</dbReference>
<reference evidence="5" key="2">
    <citation type="submission" date="2022-06" db="UniProtKB">
        <authorList>
            <consortium name="EnsemblMetazoa"/>
        </authorList>
    </citation>
    <scope>IDENTIFICATION</scope>
    <source>
        <strain evidence="5">PS312</strain>
    </source>
</reference>
<dbReference type="AlphaFoldDB" id="A0A2A6CIV7"/>
<protein>
    <submittedName>
        <fullName evidence="5">Str-130 protein</fullName>
    </submittedName>
</protein>
<organism evidence="5 6">
    <name type="scientific">Pristionchus pacificus</name>
    <name type="common">Parasitic nematode worm</name>
    <dbReference type="NCBI Taxonomy" id="54126"/>
    <lineage>
        <taxon>Eukaryota</taxon>
        <taxon>Metazoa</taxon>
        <taxon>Ecdysozoa</taxon>
        <taxon>Nematoda</taxon>
        <taxon>Chromadorea</taxon>
        <taxon>Rhabditida</taxon>
        <taxon>Rhabditina</taxon>
        <taxon>Diplogasteromorpha</taxon>
        <taxon>Diplogasteroidea</taxon>
        <taxon>Neodiplogasteridae</taxon>
        <taxon>Pristionchus</taxon>
    </lineage>
</organism>
<accession>A0A2A6CIV7</accession>
<evidence type="ECO:0000256" key="3">
    <source>
        <dbReference type="ARBA" id="ARBA00022989"/>
    </source>
</evidence>
<evidence type="ECO:0000313" key="6">
    <source>
        <dbReference type="Proteomes" id="UP000005239"/>
    </source>
</evidence>
<keyword evidence="4" id="KW-0472">Membrane</keyword>
<comment type="subcellular location">
    <subcellularLocation>
        <location evidence="1">Membrane</location>
    </subcellularLocation>
</comment>
<dbReference type="InterPro" id="IPR019428">
    <property type="entry name" value="7TM_GPCR_serpentine_rcpt_Str"/>
</dbReference>
<evidence type="ECO:0000256" key="1">
    <source>
        <dbReference type="ARBA" id="ARBA00004370"/>
    </source>
</evidence>
<keyword evidence="6" id="KW-1185">Reference proteome</keyword>
<dbReference type="PANTHER" id="PTHR22943:SF248">
    <property type="entry name" value="SEVEN TM RECEPTOR"/>
    <property type="match status" value="1"/>
</dbReference>
<reference evidence="6" key="1">
    <citation type="journal article" date="2008" name="Nat. Genet.">
        <title>The Pristionchus pacificus genome provides a unique perspective on nematode lifestyle and parasitism.</title>
        <authorList>
            <person name="Dieterich C."/>
            <person name="Clifton S.W."/>
            <person name="Schuster L.N."/>
            <person name="Chinwalla A."/>
            <person name="Delehaunty K."/>
            <person name="Dinkelacker I."/>
            <person name="Fulton L."/>
            <person name="Fulton R."/>
            <person name="Godfrey J."/>
            <person name="Minx P."/>
            <person name="Mitreva M."/>
            <person name="Roeseler W."/>
            <person name="Tian H."/>
            <person name="Witte H."/>
            <person name="Yang S.P."/>
            <person name="Wilson R.K."/>
            <person name="Sommer R.J."/>
        </authorList>
    </citation>
    <scope>NUCLEOTIDE SEQUENCE [LARGE SCALE GENOMIC DNA]</scope>
    <source>
        <strain evidence="6">PS312</strain>
    </source>
</reference>
<dbReference type="SUPFAM" id="SSF81321">
    <property type="entry name" value="Family A G protein-coupled receptor-like"/>
    <property type="match status" value="1"/>
</dbReference>
<keyword evidence="3" id="KW-1133">Transmembrane helix</keyword>
<dbReference type="GO" id="GO:0016020">
    <property type="term" value="C:membrane"/>
    <property type="evidence" value="ECO:0007669"/>
    <property type="project" value="UniProtKB-SubCell"/>
</dbReference>
<dbReference type="Pfam" id="PF10326">
    <property type="entry name" value="7TM_GPCR_Str"/>
    <property type="match status" value="1"/>
</dbReference>
<evidence type="ECO:0000256" key="2">
    <source>
        <dbReference type="ARBA" id="ARBA00022692"/>
    </source>
</evidence>
<dbReference type="InterPro" id="IPR017452">
    <property type="entry name" value="GPCR_Rhodpsn_7TM"/>
</dbReference>
<dbReference type="EnsemblMetazoa" id="PPA06260.1">
    <property type="protein sequence ID" value="PPA06260.1"/>
    <property type="gene ID" value="WBGene00095814"/>
</dbReference>
<dbReference type="Proteomes" id="UP000005239">
    <property type="component" value="Unassembled WGS sequence"/>
</dbReference>
<accession>A0A8R1YBH1</accession>
<dbReference type="PROSITE" id="PS50262">
    <property type="entry name" value="G_PROTEIN_RECEP_F1_2"/>
    <property type="match status" value="1"/>
</dbReference>
<dbReference type="OrthoDB" id="5782260at2759"/>
<evidence type="ECO:0000313" key="5">
    <source>
        <dbReference type="EnsemblMetazoa" id="PPA06260.1"/>
    </source>
</evidence>
<gene>
    <name evidence="5" type="primary">WBGene00095814</name>
</gene>
<name>A0A2A6CIV7_PRIPA</name>